<dbReference type="OrthoDB" id="10382803at2759"/>
<dbReference type="Proteomes" id="UP000030641">
    <property type="component" value="Unassembled WGS sequence"/>
</dbReference>
<evidence type="ECO:0000313" key="2">
    <source>
        <dbReference type="Proteomes" id="UP000030641"/>
    </source>
</evidence>
<protein>
    <submittedName>
        <fullName evidence="1">Uncharacterized protein</fullName>
    </submittedName>
</protein>
<dbReference type="AlphaFoldDB" id="A0A074YZ24"/>
<dbReference type="HOGENOM" id="CLU_1331712_0_0_1"/>
<dbReference type="RefSeq" id="XP_013348370.1">
    <property type="nucleotide sequence ID" value="XM_013492916.1"/>
</dbReference>
<proteinExistence type="predicted"/>
<keyword evidence="2" id="KW-1185">Reference proteome</keyword>
<dbReference type="EMBL" id="KL584750">
    <property type="protein sequence ID" value="KEQ99412.1"/>
    <property type="molecule type" value="Genomic_DNA"/>
</dbReference>
<gene>
    <name evidence="1" type="ORF">AUEXF2481DRAFT_175787</name>
</gene>
<accession>A0A074YZ24</accession>
<evidence type="ECO:0000313" key="1">
    <source>
        <dbReference type="EMBL" id="KEQ99412.1"/>
    </source>
</evidence>
<dbReference type="GeneID" id="25362282"/>
<dbReference type="InParanoid" id="A0A074YZ24"/>
<sequence length="206" mass="22891">MFNSGRWSSGYSVVGGTIVLVGSVGSRKLSGRTAPQRTHHAGRYRVTCHRSIAEGWAREFRGLASSDLASYESSSGIVLVSQGAICFCYPSSLSFRSLLQHRRQPRRSVVLSSHFTARDLPSKFDMLPQFFILETKVAPLQKVFTVKEPIRISLRSSIFILATRDLENSAILHFQHGNRTLESQWVSSGIFLNSVQLIDNEFAGLG</sequence>
<name>A0A074YZ24_AURSE</name>
<reference evidence="1 2" key="1">
    <citation type="journal article" date="2014" name="BMC Genomics">
        <title>Genome sequencing of four Aureobasidium pullulans varieties: biotechnological potential, stress tolerance, and description of new species.</title>
        <authorList>
            <person name="Gostin Ar C."/>
            <person name="Ohm R.A."/>
            <person name="Kogej T."/>
            <person name="Sonjak S."/>
            <person name="Turk M."/>
            <person name="Zajc J."/>
            <person name="Zalar P."/>
            <person name="Grube M."/>
            <person name="Sun H."/>
            <person name="Han J."/>
            <person name="Sharma A."/>
            <person name="Chiniquy J."/>
            <person name="Ngan C.Y."/>
            <person name="Lipzen A."/>
            <person name="Barry K."/>
            <person name="Grigoriev I.V."/>
            <person name="Gunde-Cimerman N."/>
        </authorList>
    </citation>
    <scope>NUCLEOTIDE SEQUENCE [LARGE SCALE GENOMIC DNA]</scope>
    <source>
        <strain evidence="1 2">EXF-2481</strain>
    </source>
</reference>
<organism evidence="1 2">
    <name type="scientific">Aureobasidium subglaciale (strain EXF-2481)</name>
    <name type="common">Aureobasidium pullulans var. subglaciale</name>
    <dbReference type="NCBI Taxonomy" id="1043005"/>
    <lineage>
        <taxon>Eukaryota</taxon>
        <taxon>Fungi</taxon>
        <taxon>Dikarya</taxon>
        <taxon>Ascomycota</taxon>
        <taxon>Pezizomycotina</taxon>
        <taxon>Dothideomycetes</taxon>
        <taxon>Dothideomycetidae</taxon>
        <taxon>Dothideales</taxon>
        <taxon>Saccotheciaceae</taxon>
        <taxon>Aureobasidium</taxon>
    </lineage>
</organism>